<reference evidence="1" key="1">
    <citation type="submission" date="2021-08" db="EMBL/GenBank/DDBJ databases">
        <title>Novel anaerobic bacterium isolated from sea squirt in East Sea, Republic of Korea.</title>
        <authorList>
            <person name="Nguyen T.H."/>
            <person name="Li Z."/>
            <person name="Lee Y.-J."/>
            <person name="Ko J."/>
            <person name="Kim S.-G."/>
        </authorList>
    </citation>
    <scope>NUCLEOTIDE SEQUENCE</scope>
    <source>
        <strain evidence="1">KCTC 25031</strain>
    </source>
</reference>
<keyword evidence="2" id="KW-1185">Reference proteome</keyword>
<evidence type="ECO:0000313" key="2">
    <source>
        <dbReference type="Proteomes" id="UP000826212"/>
    </source>
</evidence>
<proteinExistence type="predicted"/>
<gene>
    <name evidence="1" type="ORF">K4L44_14480</name>
</gene>
<dbReference type="EMBL" id="CP081303">
    <property type="protein sequence ID" value="QZE13755.1"/>
    <property type="molecule type" value="Genomic_DNA"/>
</dbReference>
<dbReference type="Proteomes" id="UP000826212">
    <property type="component" value="Chromosome"/>
</dbReference>
<sequence length="323" mass="35110">MMRLFTSSIIVLLISGSVFAQDPAGTDATTKSTVTSTGTAPFPGAMHIYSITTEETATESWSVKMLSGSAWVDATFTNAKGETTPVAVYADENDAATAADRKLRKVKIDWNPEAPVANYYYVQVETVKDGCKNLRMLPIQITQSTFDMNLAVVGTRYCYAEQVAPIIEGNTTVVYDQGFANIVYNFSVTGVNDIDAWETTISYVGVKGATDEAEPKTNGDIYLTSLVAATGYTDKVTIEAFGDNTYKIKGTGPVTDVKLNAVIDNRIRYVDNDKYDSRAEIVPVLKLANQTIVEQSVAEVDAANDKTNITINRHQNGAITVER</sequence>
<evidence type="ECO:0000313" key="1">
    <source>
        <dbReference type="EMBL" id="QZE13755.1"/>
    </source>
</evidence>
<name>A0AC61NHM7_9BACT</name>
<accession>A0AC61NHM7</accession>
<organism evidence="1 2">
    <name type="scientific">Halosquirtibacter laminarini</name>
    <dbReference type="NCBI Taxonomy" id="3374600"/>
    <lineage>
        <taxon>Bacteria</taxon>
        <taxon>Pseudomonadati</taxon>
        <taxon>Bacteroidota</taxon>
        <taxon>Bacteroidia</taxon>
        <taxon>Marinilabiliales</taxon>
        <taxon>Prolixibacteraceae</taxon>
        <taxon>Halosquirtibacter</taxon>
    </lineage>
</organism>
<protein>
    <submittedName>
        <fullName evidence="1">Uncharacterized protein</fullName>
    </submittedName>
</protein>